<comment type="caution">
    <text evidence="6">The sequence shown here is derived from an EMBL/GenBank/DDBJ whole genome shotgun (WGS) entry which is preliminary data.</text>
</comment>
<keyword evidence="7" id="KW-1185">Reference proteome</keyword>
<protein>
    <recommendedName>
        <fullName evidence="4">40S ribosomal protein S25</fullName>
    </recommendedName>
</protein>
<keyword evidence="3 4" id="KW-0687">Ribonucleoprotein</keyword>
<dbReference type="OrthoDB" id="10263513at2759"/>
<dbReference type="GO" id="GO:0005840">
    <property type="term" value="C:ribosome"/>
    <property type="evidence" value="ECO:0007669"/>
    <property type="project" value="UniProtKB-KW"/>
</dbReference>
<proteinExistence type="inferred from homology"/>
<keyword evidence="2 4" id="KW-0689">Ribosomal protein</keyword>
<organism evidence="6 7">
    <name type="scientific">Polysphondylium violaceum</name>
    <dbReference type="NCBI Taxonomy" id="133409"/>
    <lineage>
        <taxon>Eukaryota</taxon>
        <taxon>Amoebozoa</taxon>
        <taxon>Evosea</taxon>
        <taxon>Eumycetozoa</taxon>
        <taxon>Dictyostelia</taxon>
        <taxon>Dictyosteliales</taxon>
        <taxon>Dictyosteliaceae</taxon>
        <taxon>Polysphondylium</taxon>
    </lineage>
</organism>
<name>A0A8J4Q3A4_9MYCE</name>
<dbReference type="FunFam" id="3.30.63.20:FF:000001">
    <property type="entry name" value="40S ribosomal protein S25"/>
    <property type="match status" value="1"/>
</dbReference>
<evidence type="ECO:0000256" key="2">
    <source>
        <dbReference type="ARBA" id="ARBA00022980"/>
    </source>
</evidence>
<evidence type="ECO:0000256" key="3">
    <source>
        <dbReference type="ARBA" id="ARBA00023274"/>
    </source>
</evidence>
<dbReference type="GO" id="GO:1990904">
    <property type="term" value="C:ribonucleoprotein complex"/>
    <property type="evidence" value="ECO:0007669"/>
    <property type="project" value="UniProtKB-KW"/>
</dbReference>
<evidence type="ECO:0000313" key="7">
    <source>
        <dbReference type="Proteomes" id="UP000695562"/>
    </source>
</evidence>
<feature type="region of interest" description="Disordered" evidence="5">
    <location>
        <begin position="1"/>
        <end position="41"/>
    </location>
</feature>
<dbReference type="Proteomes" id="UP000695562">
    <property type="component" value="Unassembled WGS sequence"/>
</dbReference>
<evidence type="ECO:0000313" key="6">
    <source>
        <dbReference type="EMBL" id="KAF2073331.1"/>
    </source>
</evidence>
<accession>A0A8J4Q3A4</accession>
<sequence length="111" mass="12038">MPPKEKAGGKSKQIQASKSAAKSSGAKGARKKWSKGKSREKLNNMVLFDKDTYAKLMKEVPTSKVITTATVSERMKCNGSLARKAIKELLSKGLIRQVIKGHCAGVYTKAN</sequence>
<comment type="similarity">
    <text evidence="1 4">Belongs to the eukaryotic ribosomal protein eS25 family.</text>
</comment>
<feature type="compositionally biased region" description="Low complexity" evidence="5">
    <location>
        <begin position="10"/>
        <end position="27"/>
    </location>
</feature>
<gene>
    <name evidence="6" type="ORF">CYY_005349</name>
</gene>
<dbReference type="InterPro" id="IPR004977">
    <property type="entry name" value="Ribosomal_eS25"/>
</dbReference>
<dbReference type="PANTHER" id="PTHR12850">
    <property type="entry name" value="40S RIBOSOMAL PROTEIN S25"/>
    <property type="match status" value="1"/>
</dbReference>
<evidence type="ECO:0000256" key="5">
    <source>
        <dbReference type="SAM" id="MobiDB-lite"/>
    </source>
</evidence>
<dbReference type="AlphaFoldDB" id="A0A8J4Q3A4"/>
<dbReference type="EMBL" id="AJWJ01000211">
    <property type="protein sequence ID" value="KAF2073331.1"/>
    <property type="molecule type" value="Genomic_DNA"/>
</dbReference>
<dbReference type="Gene3D" id="3.30.63.20">
    <property type="match status" value="1"/>
</dbReference>
<evidence type="ECO:0000256" key="4">
    <source>
        <dbReference type="RuleBase" id="RU366057"/>
    </source>
</evidence>
<evidence type="ECO:0000256" key="1">
    <source>
        <dbReference type="ARBA" id="ARBA00009106"/>
    </source>
</evidence>
<dbReference type="Pfam" id="PF03297">
    <property type="entry name" value="Ribosomal_S25"/>
    <property type="match status" value="1"/>
</dbReference>
<reference evidence="6" key="1">
    <citation type="submission" date="2020-01" db="EMBL/GenBank/DDBJ databases">
        <title>Development of genomics and gene disruption for Polysphondylium violaceum indicates a role for the polyketide synthase stlB in stalk morphogenesis.</title>
        <authorList>
            <person name="Narita B."/>
            <person name="Kawabe Y."/>
            <person name="Kin K."/>
            <person name="Saito T."/>
            <person name="Gibbs R."/>
            <person name="Kuspa A."/>
            <person name="Muzny D."/>
            <person name="Queller D."/>
            <person name="Richards S."/>
            <person name="Strassman J."/>
            <person name="Sucgang R."/>
            <person name="Worley K."/>
            <person name="Schaap P."/>
        </authorList>
    </citation>
    <scope>NUCLEOTIDE SEQUENCE</scope>
    <source>
        <strain evidence="6">QSvi11</strain>
    </source>
</reference>